<dbReference type="RefSeq" id="WP_013297955.1">
    <property type="nucleotide sequence ID" value="NZ_CP016893.1"/>
</dbReference>
<evidence type="ECO:0000313" key="5">
    <source>
        <dbReference type="Proteomes" id="UP000214975"/>
    </source>
</evidence>
<dbReference type="PANTHER" id="PTHR40083">
    <property type="entry name" value="UPF0122 PROTEIN CBO2450/CLC_2298"/>
    <property type="match status" value="1"/>
</dbReference>
<evidence type="ECO:0000256" key="3">
    <source>
        <dbReference type="HAMAP-Rule" id="MF_00245"/>
    </source>
</evidence>
<accession>A0A223I2P6</accession>
<dbReference type="GeneID" id="93864316"/>
<dbReference type="Pfam" id="PF04297">
    <property type="entry name" value="UPF0122"/>
    <property type="match status" value="1"/>
</dbReference>
<dbReference type="Proteomes" id="UP000214975">
    <property type="component" value="Chromosome"/>
</dbReference>
<dbReference type="NCBIfam" id="NF045758">
    <property type="entry name" value="YlxM"/>
    <property type="match status" value="1"/>
</dbReference>
<dbReference type="GO" id="GO:0003677">
    <property type="term" value="F:DNA binding"/>
    <property type="evidence" value="ECO:0007669"/>
    <property type="project" value="UniProtKB-KW"/>
</dbReference>
<comment type="function">
    <text evidence="2 3">Might take part in the signal recognition particle (SRP) pathway. This is inferred from the conservation of its genetic proximity to ftsY/ffh. May be a regulatory protein.</text>
</comment>
<evidence type="ECO:0000313" key="4">
    <source>
        <dbReference type="EMBL" id="AST58969.1"/>
    </source>
</evidence>
<dbReference type="InterPro" id="IPR036388">
    <property type="entry name" value="WH-like_DNA-bd_sf"/>
</dbReference>
<organism evidence="4 5">
    <name type="scientific">Thermoanaerobacterium thermosaccharolyticum</name>
    <name type="common">Clostridium thermosaccharolyticum</name>
    <dbReference type="NCBI Taxonomy" id="1517"/>
    <lineage>
        <taxon>Bacteria</taxon>
        <taxon>Bacillati</taxon>
        <taxon>Bacillota</taxon>
        <taxon>Clostridia</taxon>
        <taxon>Thermoanaerobacterales</taxon>
        <taxon>Thermoanaerobacteraceae</taxon>
        <taxon>Thermoanaerobacterium</taxon>
    </lineage>
</organism>
<dbReference type="OMA" id="YYKNRSI"/>
<dbReference type="InterPro" id="IPR054831">
    <property type="entry name" value="UPF0122_fam_protein"/>
</dbReference>
<evidence type="ECO:0000256" key="2">
    <source>
        <dbReference type="ARBA" id="ARBA00024764"/>
    </source>
</evidence>
<dbReference type="EMBL" id="CP016893">
    <property type="protein sequence ID" value="AST58969.1"/>
    <property type="molecule type" value="Genomic_DNA"/>
</dbReference>
<dbReference type="InterPro" id="IPR013324">
    <property type="entry name" value="RNA_pol_sigma_r3/r4-like"/>
</dbReference>
<reference evidence="4 5" key="1">
    <citation type="submission" date="2016-08" db="EMBL/GenBank/DDBJ databases">
        <title>A novel genetic cassette of butanologenic Thermoanaerobacterium thermosaccharolyticum that directly convert cellulose to butanol.</title>
        <authorList>
            <person name="Li T."/>
            <person name="He J."/>
        </authorList>
    </citation>
    <scope>NUCLEOTIDE SEQUENCE [LARGE SCALE GENOMIC DNA]</scope>
    <source>
        <strain evidence="4 5">TG57</strain>
    </source>
</reference>
<gene>
    <name evidence="4" type="ORF">Thert_03216</name>
</gene>
<sequence>MNTDFVEMNVLFDFYGSLLTGKQMDIFKMYYMDDYSLGEISQELNISRQGVYDSLKRAESVLRFYEEKLGLVKKYNIESERINKIKFIIDKAKNDISDEKALKVLDDIQKELEGIEL</sequence>
<dbReference type="Gene3D" id="1.10.10.10">
    <property type="entry name" value="Winged helix-like DNA-binding domain superfamily/Winged helix DNA-binding domain"/>
    <property type="match status" value="1"/>
</dbReference>
<dbReference type="AlphaFoldDB" id="A0A223I2P6"/>
<dbReference type="InterPro" id="IPR007394">
    <property type="entry name" value="UPF0122"/>
</dbReference>
<keyword evidence="4" id="KW-0238">DNA-binding</keyword>
<proteinExistence type="inferred from homology"/>
<dbReference type="PANTHER" id="PTHR40083:SF1">
    <property type="entry name" value="UPF0122 PROTEIN YLXM"/>
    <property type="match status" value="1"/>
</dbReference>
<name>A0A223I2P6_THETR</name>
<comment type="similarity">
    <text evidence="1 3">Belongs to the UPF0122 family.</text>
</comment>
<evidence type="ECO:0000256" key="1">
    <source>
        <dbReference type="ARBA" id="ARBA00008720"/>
    </source>
</evidence>
<dbReference type="SUPFAM" id="SSF88659">
    <property type="entry name" value="Sigma3 and sigma4 domains of RNA polymerase sigma factors"/>
    <property type="match status" value="1"/>
</dbReference>
<dbReference type="HAMAP" id="MF_00245">
    <property type="entry name" value="UPF0122"/>
    <property type="match status" value="1"/>
</dbReference>
<protein>
    <recommendedName>
        <fullName evidence="3">UPF0122 protein Thert_03216</fullName>
    </recommendedName>
</protein>